<dbReference type="Proteomes" id="UP000885931">
    <property type="component" value="Unassembled WGS sequence"/>
</dbReference>
<dbReference type="AlphaFoldDB" id="A0A7C1BEH6"/>
<evidence type="ECO:0000313" key="4">
    <source>
        <dbReference type="EMBL" id="HDM90643.1"/>
    </source>
</evidence>
<organism evidence="4">
    <name type="scientific">candidate division WOR-3 bacterium</name>
    <dbReference type="NCBI Taxonomy" id="2052148"/>
    <lineage>
        <taxon>Bacteria</taxon>
        <taxon>Bacteria division WOR-3</taxon>
    </lineage>
</organism>
<feature type="coiled-coil region" evidence="1">
    <location>
        <begin position="73"/>
        <end position="103"/>
    </location>
</feature>
<evidence type="ECO:0000256" key="1">
    <source>
        <dbReference type="SAM" id="Coils"/>
    </source>
</evidence>
<dbReference type="EMBL" id="DRBW01000204">
    <property type="protein sequence ID" value="HDM90643.1"/>
    <property type="molecule type" value="Genomic_DNA"/>
</dbReference>
<feature type="signal peptide" evidence="3">
    <location>
        <begin position="1"/>
        <end position="22"/>
    </location>
</feature>
<evidence type="ECO:0008006" key="5">
    <source>
        <dbReference type="Google" id="ProtNLM"/>
    </source>
</evidence>
<gene>
    <name evidence="4" type="ORF">ENG67_05515</name>
</gene>
<feature type="chain" id="PRO_5028213321" description="OmpH family outer membrane protein" evidence="3">
    <location>
        <begin position="23"/>
        <end position="145"/>
    </location>
</feature>
<protein>
    <recommendedName>
        <fullName evidence="5">OmpH family outer membrane protein</fullName>
    </recommendedName>
</protein>
<feature type="region of interest" description="Disordered" evidence="2">
    <location>
        <begin position="25"/>
        <end position="45"/>
    </location>
</feature>
<evidence type="ECO:0000256" key="2">
    <source>
        <dbReference type="SAM" id="MobiDB-lite"/>
    </source>
</evidence>
<reference evidence="4" key="1">
    <citation type="journal article" date="2020" name="mSystems">
        <title>Genome- and Community-Level Interaction Insights into Carbon Utilization and Element Cycling Functions of Hydrothermarchaeota in Hydrothermal Sediment.</title>
        <authorList>
            <person name="Zhou Z."/>
            <person name="Liu Y."/>
            <person name="Xu W."/>
            <person name="Pan J."/>
            <person name="Luo Z.H."/>
            <person name="Li M."/>
        </authorList>
    </citation>
    <scope>NUCLEOTIDE SEQUENCE [LARGE SCALE GENOMIC DNA]</scope>
    <source>
        <strain evidence="4">HyVt-237</strain>
    </source>
</reference>
<proteinExistence type="predicted"/>
<accession>A0A7C1BEH6</accession>
<sequence length="145" mass="16784">MRKSIGSLLVLLFLGGMLSAEDAVPVEREGRTKPSGPDREKAVRVEKGNASEKVLYLKNAEDSPEAYNREVEAMKLRLERQRLENLIEKYRRENDQVRLREAQIALDKFLHPWKYRKSGERVIRIKSGNSFRAKKVTGKNTEESR</sequence>
<name>A0A7C1BEH6_UNCW3</name>
<evidence type="ECO:0000256" key="3">
    <source>
        <dbReference type="SAM" id="SignalP"/>
    </source>
</evidence>
<keyword evidence="1" id="KW-0175">Coiled coil</keyword>
<comment type="caution">
    <text evidence="4">The sequence shown here is derived from an EMBL/GenBank/DDBJ whole genome shotgun (WGS) entry which is preliminary data.</text>
</comment>
<keyword evidence="3" id="KW-0732">Signal</keyword>